<dbReference type="GO" id="GO:0030097">
    <property type="term" value="P:hemopoiesis"/>
    <property type="evidence" value="ECO:0007669"/>
    <property type="project" value="TreeGrafter"/>
</dbReference>
<dbReference type="InterPro" id="IPR036900">
    <property type="entry name" value="A-D-PHexomutase_C_sf"/>
</dbReference>
<dbReference type="EMBL" id="CYRY02046482">
    <property type="protein sequence ID" value="VCX42199.1"/>
    <property type="molecule type" value="Genomic_DNA"/>
</dbReference>
<dbReference type="Pfam" id="PF00408">
    <property type="entry name" value="PGM_PMM_IV"/>
    <property type="match status" value="1"/>
</dbReference>
<dbReference type="Proteomes" id="UP000269945">
    <property type="component" value="Unassembled WGS sequence"/>
</dbReference>
<dbReference type="InterPro" id="IPR005843">
    <property type="entry name" value="A-D-PHexomutase_C"/>
</dbReference>
<proteinExistence type="predicted"/>
<evidence type="ECO:0000313" key="3">
    <source>
        <dbReference type="Proteomes" id="UP000269945"/>
    </source>
</evidence>
<sequence>PGLQEAIDDLVKKYKLSRAFVRPSGTEDIVRVYAEADSQENADSLAHAVSLAVFQLAGGVGEAPQLGL</sequence>
<protein>
    <recommendedName>
        <fullName evidence="1">Alpha-D-phosphohexomutase C-terminal domain-containing protein</fullName>
    </recommendedName>
</protein>
<organism evidence="2 3">
    <name type="scientific">Gulo gulo</name>
    <name type="common">Wolverine</name>
    <name type="synonym">Gluton</name>
    <dbReference type="NCBI Taxonomy" id="48420"/>
    <lineage>
        <taxon>Eukaryota</taxon>
        <taxon>Metazoa</taxon>
        <taxon>Chordata</taxon>
        <taxon>Craniata</taxon>
        <taxon>Vertebrata</taxon>
        <taxon>Euteleostomi</taxon>
        <taxon>Mammalia</taxon>
        <taxon>Eutheria</taxon>
        <taxon>Laurasiatheria</taxon>
        <taxon>Carnivora</taxon>
        <taxon>Caniformia</taxon>
        <taxon>Musteloidea</taxon>
        <taxon>Mustelidae</taxon>
        <taxon>Guloninae</taxon>
        <taxon>Gulo</taxon>
    </lineage>
</organism>
<dbReference type="PANTHER" id="PTHR45955:SF1">
    <property type="entry name" value="PHOSPHOACETYLGLUCOSAMINE MUTASE"/>
    <property type="match status" value="1"/>
</dbReference>
<evidence type="ECO:0000259" key="1">
    <source>
        <dbReference type="Pfam" id="PF00408"/>
    </source>
</evidence>
<dbReference type="SUPFAM" id="SSF55957">
    <property type="entry name" value="Phosphoglucomutase, C-terminal domain"/>
    <property type="match status" value="1"/>
</dbReference>
<dbReference type="Gene3D" id="3.30.310.50">
    <property type="entry name" value="Alpha-D-phosphohexomutase, C-terminal domain"/>
    <property type="match status" value="1"/>
</dbReference>
<name>A0A9X9QAJ3_GULGU</name>
<accession>A0A9X9QAJ3</accession>
<dbReference type="GO" id="GO:0006048">
    <property type="term" value="P:UDP-N-acetylglucosamine biosynthetic process"/>
    <property type="evidence" value="ECO:0007669"/>
    <property type="project" value="TreeGrafter"/>
</dbReference>
<gene>
    <name evidence="2" type="ORF">BN2614_LOCUS1</name>
</gene>
<feature type="domain" description="Alpha-D-phosphohexomutase C-terminal" evidence="1">
    <location>
        <begin position="11"/>
        <end position="50"/>
    </location>
</feature>
<comment type="caution">
    <text evidence="2">The sequence shown here is derived from an EMBL/GenBank/DDBJ whole genome shotgun (WGS) entry which is preliminary data.</text>
</comment>
<dbReference type="FunFam" id="3.30.310.50:FF:000003">
    <property type="entry name" value="Phosphoacetylglucosamine mutase"/>
    <property type="match status" value="1"/>
</dbReference>
<reference evidence="2 3" key="1">
    <citation type="submission" date="2018-10" db="EMBL/GenBank/DDBJ databases">
        <authorList>
            <person name="Ekblom R."/>
            <person name="Jareborg N."/>
        </authorList>
    </citation>
    <scope>NUCLEOTIDE SEQUENCE [LARGE SCALE GENOMIC DNA]</scope>
    <source>
        <tissue evidence="2">Muscle</tissue>
    </source>
</reference>
<feature type="non-terminal residue" evidence="2">
    <location>
        <position position="1"/>
    </location>
</feature>
<dbReference type="AlphaFoldDB" id="A0A9X9QAJ3"/>
<keyword evidence="3" id="KW-1185">Reference proteome</keyword>
<evidence type="ECO:0000313" key="2">
    <source>
        <dbReference type="EMBL" id="VCX42199.1"/>
    </source>
</evidence>
<dbReference type="PANTHER" id="PTHR45955">
    <property type="entry name" value="PHOSPHOACETYLGLUCOSAMINE MUTASE"/>
    <property type="match status" value="1"/>
</dbReference>
<dbReference type="GO" id="GO:0004610">
    <property type="term" value="F:phosphoacetylglucosamine mutase activity"/>
    <property type="evidence" value="ECO:0007669"/>
    <property type="project" value="TreeGrafter"/>
</dbReference>